<proteinExistence type="predicted"/>
<dbReference type="AlphaFoldDB" id="A0A4Z2GN55"/>
<gene>
    <name evidence="2" type="ORF">EYF80_035042</name>
</gene>
<keyword evidence="3" id="KW-1185">Reference proteome</keyword>
<dbReference type="EMBL" id="SRLO01000475">
    <property type="protein sequence ID" value="TNN54759.1"/>
    <property type="molecule type" value="Genomic_DNA"/>
</dbReference>
<sequence>MREKEKKSADNQSTDSKAQPIRFAQSHSTNQIRPIRFDPCRLHRSCSPEKTSGLSYSAAATAGVVYYVNSTL</sequence>
<evidence type="ECO:0000313" key="3">
    <source>
        <dbReference type="Proteomes" id="UP000314294"/>
    </source>
</evidence>
<reference evidence="2 3" key="1">
    <citation type="submission" date="2019-03" db="EMBL/GenBank/DDBJ databases">
        <title>First draft genome of Liparis tanakae, snailfish: a comprehensive survey of snailfish specific genes.</title>
        <authorList>
            <person name="Kim W."/>
            <person name="Song I."/>
            <person name="Jeong J.-H."/>
            <person name="Kim D."/>
            <person name="Kim S."/>
            <person name="Ryu S."/>
            <person name="Song J.Y."/>
            <person name="Lee S.K."/>
        </authorList>
    </citation>
    <scope>NUCLEOTIDE SEQUENCE [LARGE SCALE GENOMIC DNA]</scope>
    <source>
        <tissue evidence="2">Muscle</tissue>
    </source>
</reference>
<evidence type="ECO:0000256" key="1">
    <source>
        <dbReference type="SAM" id="MobiDB-lite"/>
    </source>
</evidence>
<dbReference type="Proteomes" id="UP000314294">
    <property type="component" value="Unassembled WGS sequence"/>
</dbReference>
<name>A0A4Z2GN55_9TELE</name>
<organism evidence="2 3">
    <name type="scientific">Liparis tanakae</name>
    <name type="common">Tanaka's snailfish</name>
    <dbReference type="NCBI Taxonomy" id="230148"/>
    <lineage>
        <taxon>Eukaryota</taxon>
        <taxon>Metazoa</taxon>
        <taxon>Chordata</taxon>
        <taxon>Craniata</taxon>
        <taxon>Vertebrata</taxon>
        <taxon>Euteleostomi</taxon>
        <taxon>Actinopterygii</taxon>
        <taxon>Neopterygii</taxon>
        <taxon>Teleostei</taxon>
        <taxon>Neoteleostei</taxon>
        <taxon>Acanthomorphata</taxon>
        <taxon>Eupercaria</taxon>
        <taxon>Perciformes</taxon>
        <taxon>Cottioidei</taxon>
        <taxon>Cottales</taxon>
        <taxon>Liparidae</taxon>
        <taxon>Liparis</taxon>
    </lineage>
</organism>
<protein>
    <submittedName>
        <fullName evidence="2">Uncharacterized protein</fullName>
    </submittedName>
</protein>
<accession>A0A4Z2GN55</accession>
<evidence type="ECO:0000313" key="2">
    <source>
        <dbReference type="EMBL" id="TNN54759.1"/>
    </source>
</evidence>
<feature type="region of interest" description="Disordered" evidence="1">
    <location>
        <begin position="1"/>
        <end position="28"/>
    </location>
</feature>
<comment type="caution">
    <text evidence="2">The sequence shown here is derived from an EMBL/GenBank/DDBJ whole genome shotgun (WGS) entry which is preliminary data.</text>
</comment>